<dbReference type="InterPro" id="IPR016166">
    <property type="entry name" value="FAD-bd_PCMH"/>
</dbReference>
<dbReference type="AlphaFoldDB" id="A0A2B7XPJ4"/>
<protein>
    <recommendedName>
        <fullName evidence="2">Delta(24)-sterol reductase</fullName>
        <ecNumber evidence="2">1.3.1.72</ecNumber>
    </recommendedName>
</protein>
<dbReference type="InterPro" id="IPR006094">
    <property type="entry name" value="Oxid_FAD_bind_N"/>
</dbReference>
<comment type="subcellular location">
    <subcellularLocation>
        <location evidence="1">Membrane</location>
        <topology evidence="1">Single-pass membrane protein</topology>
    </subcellularLocation>
</comment>
<keyword evidence="4" id="KW-1133">Transmembrane helix</keyword>
<evidence type="ECO:0000259" key="7">
    <source>
        <dbReference type="PROSITE" id="PS51387"/>
    </source>
</evidence>
<sequence>MAQSGVAMRALQGLPLRTSCLLKSTYARQSLFVPLTRQQWLSPRSFHGYSHQQRVVAKSLAATSQLRTIRSYSSSTMDQHERSVGRIANDVRKYFEKGESFRVQHGSTNSTRPQRNKRLVDISDLNNVLKVDTEKRIALVEPNVPMDRLVEATLEYGFVPPVVMEFPGITAGGGYAGTAGESSSFKHGFFDRTMNSVEMVLGNGEVIRASATENADLFHGTAGAVGSLGIVTLIELQLVPAKKYIKATYHRRENVTDALKCAREETSNPVNDYVDGILFSKEHGVIVTGTMTDEKPADAQVQTFSHAKDPWYYLHVQDRTRKLTAPVVEYIPLAEYLFRYDRGGFWVGTSAFKYMKFPFNKSTRWFLDDFMHTRMLYRALHASSESSQYIVQDLALPYSNAEAFIDYTSEIFGIWPLWLCPLKQSPQPTMHPHHPHLPSSSSSAKSDPPATTVVAAPEDMINVGVWGFGPPDFDTFVSANRDLEHKLRELGGMKWLYAHTYYTPEEFWQQFDKPWYDALREKYHATTLPSVYDKVAIDVEAGRKEIKESWSGKVKSVKPLGGFWGIAKAIRSRDYMIARNSTWKYKKGE</sequence>
<proteinExistence type="predicted"/>
<evidence type="ECO:0000313" key="9">
    <source>
        <dbReference type="Proteomes" id="UP000224634"/>
    </source>
</evidence>
<dbReference type="PANTHER" id="PTHR10801:SF10">
    <property type="entry name" value="FAD BINDING DOMAIN PROTEIN (AFU_ORTHOLOGUE AFUA_6G14300)"/>
    <property type="match status" value="1"/>
</dbReference>
<dbReference type="SUPFAM" id="SSF56176">
    <property type="entry name" value="FAD-binding/transporter-associated domain-like"/>
    <property type="match status" value="1"/>
</dbReference>
<dbReference type="Pfam" id="PF01565">
    <property type="entry name" value="FAD_binding_4"/>
    <property type="match status" value="1"/>
</dbReference>
<feature type="region of interest" description="Disordered" evidence="6">
    <location>
        <begin position="429"/>
        <end position="451"/>
    </location>
</feature>
<dbReference type="EMBL" id="PDNA01000137">
    <property type="protein sequence ID" value="PGH11086.1"/>
    <property type="molecule type" value="Genomic_DNA"/>
</dbReference>
<dbReference type="GO" id="GO:0008202">
    <property type="term" value="P:steroid metabolic process"/>
    <property type="evidence" value="ECO:0007669"/>
    <property type="project" value="TreeGrafter"/>
</dbReference>
<dbReference type="GO" id="GO:0071949">
    <property type="term" value="F:FAD binding"/>
    <property type="evidence" value="ECO:0007669"/>
    <property type="project" value="InterPro"/>
</dbReference>
<dbReference type="GO" id="GO:0000246">
    <property type="term" value="F:Delta24(24-1) sterol reductase activity"/>
    <property type="evidence" value="ECO:0007669"/>
    <property type="project" value="TreeGrafter"/>
</dbReference>
<dbReference type="PROSITE" id="PS51387">
    <property type="entry name" value="FAD_PCMH"/>
    <property type="match status" value="1"/>
</dbReference>
<feature type="compositionally biased region" description="Low complexity" evidence="6">
    <location>
        <begin position="437"/>
        <end position="449"/>
    </location>
</feature>
<evidence type="ECO:0000256" key="4">
    <source>
        <dbReference type="ARBA" id="ARBA00022989"/>
    </source>
</evidence>
<gene>
    <name evidence="8" type="ORF">AJ80_07274</name>
</gene>
<dbReference type="GO" id="GO:0005737">
    <property type="term" value="C:cytoplasm"/>
    <property type="evidence" value="ECO:0007669"/>
    <property type="project" value="TreeGrafter"/>
</dbReference>
<evidence type="ECO:0000313" key="8">
    <source>
        <dbReference type="EMBL" id="PGH11086.1"/>
    </source>
</evidence>
<organism evidence="8 9">
    <name type="scientific">Polytolypa hystricis (strain UAMH7299)</name>
    <dbReference type="NCBI Taxonomy" id="1447883"/>
    <lineage>
        <taxon>Eukaryota</taxon>
        <taxon>Fungi</taxon>
        <taxon>Dikarya</taxon>
        <taxon>Ascomycota</taxon>
        <taxon>Pezizomycotina</taxon>
        <taxon>Eurotiomycetes</taxon>
        <taxon>Eurotiomycetidae</taxon>
        <taxon>Onygenales</taxon>
        <taxon>Onygenales incertae sedis</taxon>
        <taxon>Polytolypa</taxon>
    </lineage>
</organism>
<evidence type="ECO:0000256" key="1">
    <source>
        <dbReference type="ARBA" id="ARBA00004167"/>
    </source>
</evidence>
<dbReference type="EC" id="1.3.1.72" evidence="2"/>
<dbReference type="FunFam" id="3.30.465.10:FF:000031">
    <property type="entry name" value="FAD binding domain protein"/>
    <property type="match status" value="1"/>
</dbReference>
<dbReference type="InterPro" id="IPR016169">
    <property type="entry name" value="FAD-bd_PCMH_sub2"/>
</dbReference>
<keyword evidence="9" id="KW-1185">Reference proteome</keyword>
<dbReference type="InterPro" id="IPR036318">
    <property type="entry name" value="FAD-bd_PCMH-like_sf"/>
</dbReference>
<reference evidence="8 9" key="1">
    <citation type="submission" date="2017-10" db="EMBL/GenBank/DDBJ databases">
        <title>Comparative genomics in systemic dimorphic fungi from Ajellomycetaceae.</title>
        <authorList>
            <person name="Munoz J.F."/>
            <person name="Mcewen J.G."/>
            <person name="Clay O.K."/>
            <person name="Cuomo C.A."/>
        </authorList>
    </citation>
    <scope>NUCLEOTIDE SEQUENCE [LARGE SCALE GENOMIC DNA]</scope>
    <source>
        <strain evidence="8 9">UAMH7299</strain>
    </source>
</reference>
<dbReference type="GO" id="GO:0016020">
    <property type="term" value="C:membrane"/>
    <property type="evidence" value="ECO:0007669"/>
    <property type="project" value="UniProtKB-SubCell"/>
</dbReference>
<dbReference type="GO" id="GO:0050614">
    <property type="term" value="F:Delta24-sterol reductase activity"/>
    <property type="evidence" value="ECO:0007669"/>
    <property type="project" value="UniProtKB-EC"/>
</dbReference>
<dbReference type="InterPro" id="IPR040165">
    <property type="entry name" value="Diminuto-like"/>
</dbReference>
<evidence type="ECO:0000256" key="6">
    <source>
        <dbReference type="SAM" id="MobiDB-lite"/>
    </source>
</evidence>
<dbReference type="PANTHER" id="PTHR10801">
    <property type="entry name" value="24-DEHYDROCHOLESTEROL REDUCTASE"/>
    <property type="match status" value="1"/>
</dbReference>
<accession>A0A2B7XPJ4</accession>
<keyword evidence="5" id="KW-0472">Membrane</keyword>
<name>A0A2B7XPJ4_POLH7</name>
<dbReference type="STRING" id="1447883.A0A2B7XPJ4"/>
<evidence type="ECO:0000256" key="2">
    <source>
        <dbReference type="ARBA" id="ARBA00012405"/>
    </source>
</evidence>
<dbReference type="Proteomes" id="UP000224634">
    <property type="component" value="Unassembled WGS sequence"/>
</dbReference>
<dbReference type="OrthoDB" id="415825at2759"/>
<evidence type="ECO:0000256" key="3">
    <source>
        <dbReference type="ARBA" id="ARBA00022692"/>
    </source>
</evidence>
<evidence type="ECO:0000256" key="5">
    <source>
        <dbReference type="ARBA" id="ARBA00023136"/>
    </source>
</evidence>
<dbReference type="Gene3D" id="3.30.465.10">
    <property type="match status" value="1"/>
</dbReference>
<feature type="domain" description="FAD-binding PCMH-type" evidence="7">
    <location>
        <begin position="64"/>
        <end position="241"/>
    </location>
</feature>
<keyword evidence="3" id="KW-0812">Transmembrane</keyword>
<comment type="caution">
    <text evidence="8">The sequence shown here is derived from an EMBL/GenBank/DDBJ whole genome shotgun (WGS) entry which is preliminary data.</text>
</comment>